<dbReference type="SUPFAM" id="SSF50182">
    <property type="entry name" value="Sm-like ribonucleoproteins"/>
    <property type="match status" value="1"/>
</dbReference>
<feature type="region of interest" description="Disordered" evidence="7">
    <location>
        <begin position="446"/>
        <end position="481"/>
    </location>
</feature>
<dbReference type="InterPro" id="IPR010920">
    <property type="entry name" value="LSM_dom_sf"/>
</dbReference>
<dbReference type="RefSeq" id="WP_100091484.1">
    <property type="nucleotide sequence ID" value="NZ_MDVB01000083.1"/>
</dbReference>
<evidence type="ECO:0000256" key="8">
    <source>
        <dbReference type="SAM" id="Phobius"/>
    </source>
</evidence>
<dbReference type="Pfam" id="PF00924">
    <property type="entry name" value="MS_channel_2nd"/>
    <property type="match status" value="1"/>
</dbReference>
<dbReference type="SUPFAM" id="SSF82689">
    <property type="entry name" value="Mechanosensitive channel protein MscS (YggB), C-terminal domain"/>
    <property type="match status" value="1"/>
</dbReference>
<dbReference type="PANTHER" id="PTHR30347:SF1">
    <property type="entry name" value="MECHANOSENSITIVE CHANNEL MSCK"/>
    <property type="match status" value="1"/>
</dbReference>
<feature type="transmembrane region" description="Helical" evidence="8">
    <location>
        <begin position="29"/>
        <end position="50"/>
    </location>
</feature>
<dbReference type="InterPro" id="IPR006685">
    <property type="entry name" value="MscS_channel_2nd"/>
</dbReference>
<name>A0A2N9WTB0_9NEIS</name>
<accession>A0A2N9WTB0</accession>
<dbReference type="Gene3D" id="1.10.287.1260">
    <property type="match status" value="1"/>
</dbReference>
<keyword evidence="4 8" id="KW-0812">Transmembrane</keyword>
<evidence type="ECO:0000313" key="13">
    <source>
        <dbReference type="Proteomes" id="UP000231293"/>
    </source>
</evidence>
<dbReference type="Pfam" id="PF21082">
    <property type="entry name" value="MS_channel_3rd"/>
    <property type="match status" value="1"/>
</dbReference>
<dbReference type="EMBL" id="MDVB01000083">
    <property type="protein sequence ID" value="PIT14573.1"/>
    <property type="molecule type" value="Genomic_DNA"/>
</dbReference>
<dbReference type="Pfam" id="PF21088">
    <property type="entry name" value="MS_channel_1st"/>
    <property type="match status" value="1"/>
</dbReference>
<dbReference type="InterPro" id="IPR023408">
    <property type="entry name" value="MscS_beta-dom_sf"/>
</dbReference>
<reference evidence="12 13" key="1">
    <citation type="journal article" date="2017" name="MBio">
        <title>Type VI secretion-mediated competition in the bee gut microbiome.</title>
        <authorList>
            <person name="Steele M.I."/>
            <person name="Kwong W.K."/>
            <person name="Powell J.E."/>
            <person name="Whiteley M."/>
            <person name="Moran N.A."/>
        </authorList>
    </citation>
    <scope>NUCLEOTIDE SEQUENCE [LARGE SCALE GENOMIC DNA]</scope>
    <source>
        <strain evidence="12 13">App2-2</strain>
    </source>
</reference>
<organism evidence="12 13">
    <name type="scientific">Snodgrassella alvi</name>
    <dbReference type="NCBI Taxonomy" id="1196083"/>
    <lineage>
        <taxon>Bacteria</taxon>
        <taxon>Pseudomonadati</taxon>
        <taxon>Pseudomonadota</taxon>
        <taxon>Betaproteobacteria</taxon>
        <taxon>Neisseriales</taxon>
        <taxon>Neisseriaceae</taxon>
        <taxon>Snodgrassella</taxon>
    </lineage>
</organism>
<evidence type="ECO:0000256" key="7">
    <source>
        <dbReference type="SAM" id="MobiDB-lite"/>
    </source>
</evidence>
<evidence type="ECO:0000313" key="12">
    <source>
        <dbReference type="EMBL" id="PIT14573.1"/>
    </source>
</evidence>
<evidence type="ECO:0000259" key="10">
    <source>
        <dbReference type="Pfam" id="PF21082"/>
    </source>
</evidence>
<sequence>MNNYFDSMFARKEFLARLIVHSLQTTSGWLELACAVMIMLSTYWLSLKILSVVSRHTQQQKNIRFPLLHHLFSRLLWPILLFISTIIAIVVWRDSTGESVLWLQITVFAARWLLMIRIIMAILHNAIPNNLFNDYYERSLSTFLWVCFVLWLTSLDTFIIRLLKSLALPVGSTSLSLYTVITGSIIVGIAIIIAMWLSRITEQRILKAEKLDVNLRYVLVKIIKTLLVVIAVLIALPMVGINLTILSVFGGALGVGLGLGLQKIASNYVSGFIILADHSVRPGDRLNINNFTGYVTKITARFVVLRSSDGSEALIPNDTFVSNTVINDSYSSKIMSTNLTMQVAYNTNLPQALEILKEAAAKQVRVCDDPKPNSFVTSFSDSGITLYVNYWIHDPENGFMSINSAILMEIWNRFKEVGIEFSFPKQEIRILNDAGDPIIYDTMPKPVNNVETKPTYPEPLPTELNVSSSYRSGQQTHHDQQ</sequence>
<dbReference type="InterPro" id="IPR049278">
    <property type="entry name" value="MS_channel_C"/>
</dbReference>
<evidence type="ECO:0000256" key="2">
    <source>
        <dbReference type="ARBA" id="ARBA00008017"/>
    </source>
</evidence>
<feature type="transmembrane region" description="Helical" evidence="8">
    <location>
        <begin position="143"/>
        <end position="163"/>
    </location>
</feature>
<dbReference type="Proteomes" id="UP000231293">
    <property type="component" value="Unassembled WGS sequence"/>
</dbReference>
<gene>
    <name evidence="12" type="ORF">BGI32_06990</name>
</gene>
<comment type="similarity">
    <text evidence="2">Belongs to the MscS (TC 1.A.23) family.</text>
</comment>
<dbReference type="AlphaFoldDB" id="A0A2N9WTB0"/>
<evidence type="ECO:0000256" key="5">
    <source>
        <dbReference type="ARBA" id="ARBA00022989"/>
    </source>
</evidence>
<feature type="domain" description="Mechanosensitive ion channel MscS" evidence="9">
    <location>
        <begin position="264"/>
        <end position="328"/>
    </location>
</feature>
<comment type="subcellular location">
    <subcellularLocation>
        <location evidence="1">Cell membrane</location>
        <topology evidence="1">Multi-pass membrane protein</topology>
    </subcellularLocation>
</comment>
<keyword evidence="3" id="KW-1003">Cell membrane</keyword>
<keyword evidence="6 8" id="KW-0472">Membrane</keyword>
<keyword evidence="5 8" id="KW-1133">Transmembrane helix</keyword>
<dbReference type="InterPro" id="IPR049142">
    <property type="entry name" value="MS_channel_1st"/>
</dbReference>
<dbReference type="InterPro" id="IPR011014">
    <property type="entry name" value="MscS_channel_TM-2"/>
</dbReference>
<dbReference type="PANTHER" id="PTHR30347">
    <property type="entry name" value="POTASSIUM CHANNEL RELATED"/>
    <property type="match status" value="1"/>
</dbReference>
<dbReference type="GO" id="GO:0005886">
    <property type="term" value="C:plasma membrane"/>
    <property type="evidence" value="ECO:0007669"/>
    <property type="project" value="UniProtKB-SubCell"/>
</dbReference>
<dbReference type="GO" id="GO:0008381">
    <property type="term" value="F:mechanosensitive monoatomic ion channel activity"/>
    <property type="evidence" value="ECO:0007669"/>
    <property type="project" value="UniProtKB-ARBA"/>
</dbReference>
<feature type="domain" description="Mechanosensitive ion channel transmembrane helices 2/3" evidence="11">
    <location>
        <begin position="221"/>
        <end position="262"/>
    </location>
</feature>
<evidence type="ECO:0008006" key="14">
    <source>
        <dbReference type="Google" id="ProtNLM"/>
    </source>
</evidence>
<dbReference type="SUPFAM" id="SSF82861">
    <property type="entry name" value="Mechanosensitive channel protein MscS (YggB), transmembrane region"/>
    <property type="match status" value="1"/>
</dbReference>
<evidence type="ECO:0000256" key="1">
    <source>
        <dbReference type="ARBA" id="ARBA00004651"/>
    </source>
</evidence>
<dbReference type="InterPro" id="IPR011066">
    <property type="entry name" value="MscS_channel_C_sf"/>
</dbReference>
<protein>
    <recommendedName>
        <fullName evidence="14">Mechanosensitive ion channel protein MscS</fullName>
    </recommendedName>
</protein>
<dbReference type="Gene3D" id="2.30.30.60">
    <property type="match status" value="1"/>
</dbReference>
<proteinExistence type="inferred from homology"/>
<evidence type="ECO:0000259" key="9">
    <source>
        <dbReference type="Pfam" id="PF00924"/>
    </source>
</evidence>
<evidence type="ECO:0000256" key="4">
    <source>
        <dbReference type="ARBA" id="ARBA00022692"/>
    </source>
</evidence>
<feature type="transmembrane region" description="Helical" evidence="8">
    <location>
        <begin position="175"/>
        <end position="197"/>
    </location>
</feature>
<feature type="compositionally biased region" description="Polar residues" evidence="7">
    <location>
        <begin position="464"/>
        <end position="475"/>
    </location>
</feature>
<feature type="transmembrane region" description="Helical" evidence="8">
    <location>
        <begin position="218"/>
        <end position="237"/>
    </location>
</feature>
<feature type="transmembrane region" description="Helical" evidence="8">
    <location>
        <begin position="99"/>
        <end position="123"/>
    </location>
</feature>
<dbReference type="InterPro" id="IPR052702">
    <property type="entry name" value="MscS-like_channel"/>
</dbReference>
<evidence type="ECO:0000259" key="11">
    <source>
        <dbReference type="Pfam" id="PF21088"/>
    </source>
</evidence>
<dbReference type="Gene3D" id="3.30.70.100">
    <property type="match status" value="1"/>
</dbReference>
<feature type="domain" description="Mechanosensitive ion channel MscS C-terminal" evidence="10">
    <location>
        <begin position="339"/>
        <end position="421"/>
    </location>
</feature>
<feature type="transmembrane region" description="Helical" evidence="8">
    <location>
        <begin position="71"/>
        <end position="93"/>
    </location>
</feature>
<evidence type="ECO:0000256" key="3">
    <source>
        <dbReference type="ARBA" id="ARBA00022475"/>
    </source>
</evidence>
<evidence type="ECO:0000256" key="6">
    <source>
        <dbReference type="ARBA" id="ARBA00023136"/>
    </source>
</evidence>
<comment type="caution">
    <text evidence="12">The sequence shown here is derived from an EMBL/GenBank/DDBJ whole genome shotgun (WGS) entry which is preliminary data.</text>
</comment>
<feature type="transmembrane region" description="Helical" evidence="8">
    <location>
        <begin position="243"/>
        <end position="261"/>
    </location>
</feature>